<reference evidence="1 2" key="1">
    <citation type="journal article" date="2018" name="Sci. Rep.">
        <title>Comparative analysis of the Pocillopora damicornis genome highlights role of immune system in coral evolution.</title>
        <authorList>
            <person name="Cunning R."/>
            <person name="Bay R.A."/>
            <person name="Gillette P."/>
            <person name="Baker A.C."/>
            <person name="Traylor-Knowles N."/>
        </authorList>
    </citation>
    <scope>NUCLEOTIDE SEQUENCE [LARGE SCALE GENOMIC DNA]</scope>
    <source>
        <strain evidence="1">RSMAS</strain>
        <tissue evidence="1">Whole animal</tissue>
    </source>
</reference>
<gene>
    <name evidence="1" type="ORF">pdam_00011486</name>
</gene>
<accession>A0A3M6TUU2</accession>
<dbReference type="Proteomes" id="UP000275408">
    <property type="component" value="Unassembled WGS sequence"/>
</dbReference>
<keyword evidence="2" id="KW-1185">Reference proteome</keyword>
<evidence type="ECO:0008006" key="3">
    <source>
        <dbReference type="Google" id="ProtNLM"/>
    </source>
</evidence>
<dbReference type="EMBL" id="RCHS01002905">
    <property type="protein sequence ID" value="RMX45024.1"/>
    <property type="molecule type" value="Genomic_DNA"/>
</dbReference>
<organism evidence="1 2">
    <name type="scientific">Pocillopora damicornis</name>
    <name type="common">Cauliflower coral</name>
    <name type="synonym">Millepora damicornis</name>
    <dbReference type="NCBI Taxonomy" id="46731"/>
    <lineage>
        <taxon>Eukaryota</taxon>
        <taxon>Metazoa</taxon>
        <taxon>Cnidaria</taxon>
        <taxon>Anthozoa</taxon>
        <taxon>Hexacorallia</taxon>
        <taxon>Scleractinia</taxon>
        <taxon>Astrocoeniina</taxon>
        <taxon>Pocilloporidae</taxon>
        <taxon>Pocillopora</taxon>
    </lineage>
</organism>
<proteinExistence type="predicted"/>
<dbReference type="AlphaFoldDB" id="A0A3M6TUU2"/>
<comment type="caution">
    <text evidence="1">The sequence shown here is derived from an EMBL/GenBank/DDBJ whole genome shotgun (WGS) entry which is preliminary data.</text>
</comment>
<protein>
    <recommendedName>
        <fullName evidence="3">OTU domain-containing protein</fullName>
    </recommendedName>
</protein>
<name>A0A3M6TUU2_POCDA</name>
<evidence type="ECO:0000313" key="1">
    <source>
        <dbReference type="EMBL" id="RMX45024.1"/>
    </source>
</evidence>
<evidence type="ECO:0000313" key="2">
    <source>
        <dbReference type="Proteomes" id="UP000275408"/>
    </source>
</evidence>
<dbReference type="Gene3D" id="3.90.70.80">
    <property type="match status" value="1"/>
</dbReference>
<sequence>MRRDDYAKAIKNQGFKLVDNPPGDFNCQLAALTHQAKILGILRSPETMSIMNKIVSSLKSNPYDSDGFPLLDHLADDEVASWDDYTTHMARDGTYGRLITLYAGDVTEGLTYSSRKNETELEYCKVKSTGA</sequence>